<accession>A0A2S5IUQ9</accession>
<organism evidence="1 2">
    <name type="scientific">Arthrobacter pityocampae</name>
    <dbReference type="NCBI Taxonomy" id="547334"/>
    <lineage>
        <taxon>Bacteria</taxon>
        <taxon>Bacillati</taxon>
        <taxon>Actinomycetota</taxon>
        <taxon>Actinomycetes</taxon>
        <taxon>Micrococcales</taxon>
        <taxon>Micrococcaceae</taxon>
        <taxon>Arthrobacter</taxon>
    </lineage>
</organism>
<evidence type="ECO:0000313" key="2">
    <source>
        <dbReference type="Proteomes" id="UP000239297"/>
    </source>
</evidence>
<name>A0A2S5IUQ9_9MICC</name>
<comment type="caution">
    <text evidence="1">The sequence shown here is derived from an EMBL/GenBank/DDBJ whole genome shotgun (WGS) entry which is preliminary data.</text>
</comment>
<gene>
    <name evidence="1" type="ORF">C4K88_15190</name>
</gene>
<proteinExistence type="predicted"/>
<reference evidence="1 2" key="1">
    <citation type="journal article" date="2014" name="Int. J. Syst. Evol. Microbiol.">
        <title>Arthrobacter pityocampae sp. nov., isolated from Thaumetopoea pityocampa (Lep., Thaumetopoeidae).</title>
        <authorList>
            <person name="Ince I.A."/>
            <person name="Demirbag Z."/>
            <person name="Kati H."/>
        </authorList>
    </citation>
    <scope>NUCLEOTIDE SEQUENCE [LARGE SCALE GENOMIC DNA]</scope>
    <source>
        <strain evidence="1 2">Tp2</strain>
    </source>
</reference>
<dbReference type="AlphaFoldDB" id="A0A2S5IUQ9"/>
<protein>
    <submittedName>
        <fullName evidence="1">Uncharacterized protein</fullName>
    </submittedName>
</protein>
<keyword evidence="2" id="KW-1185">Reference proteome</keyword>
<dbReference type="EMBL" id="PRKW01000006">
    <property type="protein sequence ID" value="PPB48294.1"/>
    <property type="molecule type" value="Genomic_DNA"/>
</dbReference>
<dbReference type="Proteomes" id="UP000239297">
    <property type="component" value="Unassembled WGS sequence"/>
</dbReference>
<dbReference type="RefSeq" id="WP_104122468.1">
    <property type="nucleotide sequence ID" value="NZ_PRKW01000006.1"/>
</dbReference>
<sequence length="98" mass="10882">MSASFDITRVNDNEYRVRTEAEGQSVESLFRMNPDLQGRLGGPEADEVAVVEATARFLSRHQSVIDFPPMIDLEDILATYDDAPEQIQRLLADDSPGA</sequence>
<dbReference type="OrthoDB" id="4553542at2"/>
<evidence type="ECO:0000313" key="1">
    <source>
        <dbReference type="EMBL" id="PPB48294.1"/>
    </source>
</evidence>